<dbReference type="OrthoDB" id="10385156at2759"/>
<keyword evidence="3" id="KW-1185">Reference proteome</keyword>
<evidence type="ECO:0000313" key="3">
    <source>
        <dbReference type="Proteomes" id="UP000276991"/>
    </source>
</evidence>
<keyword evidence="1" id="KW-1133">Transmembrane helix</keyword>
<dbReference type="EMBL" id="UPTC01004040">
    <property type="protein sequence ID" value="VBB34759.1"/>
    <property type="molecule type" value="Genomic_DNA"/>
</dbReference>
<dbReference type="Proteomes" id="UP000276991">
    <property type="component" value="Unassembled WGS sequence"/>
</dbReference>
<gene>
    <name evidence="2" type="ORF">NAV_LOCUS9550</name>
</gene>
<sequence length="156" mass="17676">MQNGRIQVEMKNDAIRSEYWTNKQIQKSISIPLTLAPLAVPEHYISSSSEDASDIIVIETIVLNDEMEKKDERDVNVKEEVKNSLESMLSPLITYMQLLGFINATNNERLRKPLLIYNILVIICLVSKFKLIIAKNNGINDKDKNAAKGIILVTCE</sequence>
<proteinExistence type="predicted"/>
<keyword evidence="1" id="KW-0812">Transmembrane</keyword>
<organism evidence="2 3">
    <name type="scientific">Acanthocheilonema viteae</name>
    <name type="common">Filarial nematode worm</name>
    <name type="synonym">Dipetalonema viteae</name>
    <dbReference type="NCBI Taxonomy" id="6277"/>
    <lineage>
        <taxon>Eukaryota</taxon>
        <taxon>Metazoa</taxon>
        <taxon>Ecdysozoa</taxon>
        <taxon>Nematoda</taxon>
        <taxon>Chromadorea</taxon>
        <taxon>Rhabditida</taxon>
        <taxon>Spirurina</taxon>
        <taxon>Spiruromorpha</taxon>
        <taxon>Filarioidea</taxon>
        <taxon>Onchocercidae</taxon>
        <taxon>Acanthocheilonema</taxon>
    </lineage>
</organism>
<reference evidence="2 3" key="1">
    <citation type="submission" date="2018-08" db="EMBL/GenBank/DDBJ databases">
        <authorList>
            <person name="Laetsch R D."/>
            <person name="Stevens L."/>
            <person name="Kumar S."/>
            <person name="Blaxter L. M."/>
        </authorList>
    </citation>
    <scope>NUCLEOTIDE SEQUENCE [LARGE SCALE GENOMIC DNA]</scope>
</reference>
<dbReference type="AlphaFoldDB" id="A0A498SSE8"/>
<feature type="transmembrane region" description="Helical" evidence="1">
    <location>
        <begin position="114"/>
        <end position="133"/>
    </location>
</feature>
<keyword evidence="1" id="KW-0472">Membrane</keyword>
<accession>A0A498SSE8</accession>
<name>A0A498SSE8_ACAVI</name>
<protein>
    <submittedName>
        <fullName evidence="2">Uncharacterized protein</fullName>
    </submittedName>
</protein>
<evidence type="ECO:0000313" key="2">
    <source>
        <dbReference type="EMBL" id="VBB34759.1"/>
    </source>
</evidence>
<evidence type="ECO:0000256" key="1">
    <source>
        <dbReference type="SAM" id="Phobius"/>
    </source>
</evidence>